<dbReference type="EMBL" id="BSFN01000009">
    <property type="protein sequence ID" value="GLK90243.1"/>
    <property type="molecule type" value="Genomic_DNA"/>
</dbReference>
<accession>A0A9W6K8Q0</accession>
<sequence length="108" mass="12372">MVYIQRDEHGKLLRVEQEPFPEMSASMAVESEELQTWLNTKLQVQAKLEILKESDWTLIRVLEDVVSVLVEKGLISYTDLPLAARQKLDQRAIARADLEGISDHPDLE</sequence>
<evidence type="ECO:0000313" key="1">
    <source>
        <dbReference type="EMBL" id="GLK90243.1"/>
    </source>
</evidence>
<reference evidence="1" key="1">
    <citation type="journal article" date="2014" name="Int. J. Syst. Evol. Microbiol.">
        <title>Complete genome sequence of Corynebacterium casei LMG S-19264T (=DSM 44701T), isolated from a smear-ripened cheese.</title>
        <authorList>
            <consortium name="US DOE Joint Genome Institute (JGI-PGF)"/>
            <person name="Walter F."/>
            <person name="Albersmeier A."/>
            <person name="Kalinowski J."/>
            <person name="Ruckert C."/>
        </authorList>
    </citation>
    <scope>NUCLEOTIDE SEQUENCE</scope>
    <source>
        <strain evidence="1">VKM B-2935</strain>
    </source>
</reference>
<name>A0A9W6K8Q0_9PSED</name>
<comment type="caution">
    <text evidence="1">The sequence shown here is derived from an EMBL/GenBank/DDBJ whole genome shotgun (WGS) entry which is preliminary data.</text>
</comment>
<gene>
    <name evidence="1" type="ORF">GCM10017655_33050</name>
</gene>
<dbReference type="RefSeq" id="WP_271196434.1">
    <property type="nucleotide sequence ID" value="NZ_BSFN01000009.1"/>
</dbReference>
<reference evidence="1" key="2">
    <citation type="submission" date="2023-01" db="EMBL/GenBank/DDBJ databases">
        <authorList>
            <person name="Sun Q."/>
            <person name="Evtushenko L."/>
        </authorList>
    </citation>
    <scope>NUCLEOTIDE SEQUENCE</scope>
    <source>
        <strain evidence="1">VKM B-2935</strain>
    </source>
</reference>
<evidence type="ECO:0008006" key="3">
    <source>
        <dbReference type="Google" id="ProtNLM"/>
    </source>
</evidence>
<keyword evidence="2" id="KW-1185">Reference proteome</keyword>
<dbReference type="AlphaFoldDB" id="A0A9W6K8Q0"/>
<dbReference type="Proteomes" id="UP001143328">
    <property type="component" value="Unassembled WGS sequence"/>
</dbReference>
<evidence type="ECO:0000313" key="2">
    <source>
        <dbReference type="Proteomes" id="UP001143328"/>
    </source>
</evidence>
<protein>
    <recommendedName>
        <fullName evidence="3">Tryptophan synthase subunit beta</fullName>
    </recommendedName>
</protein>
<proteinExistence type="predicted"/>
<organism evidence="1 2">
    <name type="scientific">Pseudomonas turukhanskensis</name>
    <dbReference type="NCBI Taxonomy" id="1806536"/>
    <lineage>
        <taxon>Bacteria</taxon>
        <taxon>Pseudomonadati</taxon>
        <taxon>Pseudomonadota</taxon>
        <taxon>Gammaproteobacteria</taxon>
        <taxon>Pseudomonadales</taxon>
        <taxon>Pseudomonadaceae</taxon>
        <taxon>Pseudomonas</taxon>
    </lineage>
</organism>